<keyword evidence="5" id="KW-1185">Reference proteome</keyword>
<organism evidence="3 4">
    <name type="scientific">Nocardioides daphniae</name>
    <dbReference type="NCBI Taxonomy" id="402297"/>
    <lineage>
        <taxon>Bacteria</taxon>
        <taxon>Bacillati</taxon>
        <taxon>Actinomycetota</taxon>
        <taxon>Actinomycetes</taxon>
        <taxon>Propionibacteriales</taxon>
        <taxon>Nocardioidaceae</taxon>
        <taxon>Nocardioides</taxon>
    </lineage>
</organism>
<accession>A0A4P7U9T1</accession>
<protein>
    <submittedName>
        <fullName evidence="3">Uncharacterized protein</fullName>
    </submittedName>
</protein>
<reference evidence="2" key="5">
    <citation type="submission" date="2024-05" db="EMBL/GenBank/DDBJ databases">
        <authorList>
            <person name="Sun Q."/>
            <person name="Sedlacek I."/>
        </authorList>
    </citation>
    <scope>NUCLEOTIDE SEQUENCE</scope>
    <source>
        <strain evidence="2">CCM 7403</strain>
    </source>
</reference>
<dbReference type="OrthoDB" id="4139717at2"/>
<sequence>MTTEQQTRRAAPTLMVFPFPVAGDHVRLAYRELHIAINGTEEQKKALGNHALLPRPWEPATCLDPELRHDLWEWLEDVVIWLNREYTWDVSGLIPSCWPLHPHLVHEIAVLADQRRRAGLALTSDALEEWHRYCLTAFTDRMRNRLRAHCDDEHKSWPAKPRHNEHLADASRQRRENTFAHDIDALPVNRRAHEQPPAPAGPPRLGLVDLDTGEIHADDDELGGAGPRTRTEKGPRE</sequence>
<evidence type="ECO:0000313" key="2">
    <source>
        <dbReference type="EMBL" id="GGD10871.1"/>
    </source>
</evidence>
<evidence type="ECO:0000313" key="3">
    <source>
        <dbReference type="EMBL" id="QCC76035.1"/>
    </source>
</evidence>
<reference evidence="3 4" key="1">
    <citation type="journal article" date="2008" name="Int. J. Syst. Evol. Microbiol.">
        <title>Nocardioides daphniae sp. nov., isolated from Daphnia cucullata (Crustacea: Cladocera).</title>
        <authorList>
            <person name="Toth E.M."/>
            <person name="Keki Z."/>
            <person name="Homonnay Z.G."/>
            <person name="Borsodi A.K."/>
            <person name="Marialigeti K."/>
            <person name="Schumann P."/>
        </authorList>
    </citation>
    <scope>NUCLEOTIDE SEQUENCE [LARGE SCALE GENOMIC DNA]</scope>
    <source>
        <strain evidence="3 4">JCM 16608</strain>
    </source>
</reference>
<dbReference type="AlphaFoldDB" id="A0A4P7U9T1"/>
<dbReference type="RefSeq" id="WP_135831085.1">
    <property type="nucleotide sequence ID" value="NZ_BMCK01000001.1"/>
</dbReference>
<dbReference type="EMBL" id="CP038462">
    <property type="protein sequence ID" value="QCC76035.1"/>
    <property type="molecule type" value="Genomic_DNA"/>
</dbReference>
<gene>
    <name evidence="3" type="ORF">E2C04_00410</name>
    <name evidence="2" type="ORF">GCM10007231_07060</name>
</gene>
<proteinExistence type="predicted"/>
<feature type="region of interest" description="Disordered" evidence="1">
    <location>
        <begin position="153"/>
        <end position="237"/>
    </location>
</feature>
<dbReference type="KEGG" id="ndp:E2C04_00410"/>
<evidence type="ECO:0000313" key="4">
    <source>
        <dbReference type="Proteomes" id="UP000297025"/>
    </source>
</evidence>
<feature type="compositionally biased region" description="Basic and acidic residues" evidence="1">
    <location>
        <begin position="153"/>
        <end position="184"/>
    </location>
</feature>
<dbReference type="Proteomes" id="UP000297025">
    <property type="component" value="Chromosome"/>
</dbReference>
<reference evidence="3" key="4">
    <citation type="submission" date="2019-03" db="EMBL/GenBank/DDBJ databases">
        <authorList>
            <person name="Huang Y."/>
        </authorList>
    </citation>
    <scope>NUCLEOTIDE SEQUENCE</scope>
    <source>
        <strain evidence="3">JCM 16608</strain>
    </source>
</reference>
<reference evidence="5" key="3">
    <citation type="journal article" date="2019" name="Int. J. Syst. Evol. Microbiol.">
        <title>The Global Catalogue of Microorganisms (GCM) 10K type strain sequencing project: providing services to taxonomists for standard genome sequencing and annotation.</title>
        <authorList>
            <consortium name="The Broad Institute Genomics Platform"/>
            <consortium name="The Broad Institute Genome Sequencing Center for Infectious Disease"/>
            <person name="Wu L."/>
            <person name="Ma J."/>
        </authorList>
    </citation>
    <scope>NUCLEOTIDE SEQUENCE [LARGE SCALE GENOMIC DNA]</scope>
    <source>
        <strain evidence="5">CCM 7403</strain>
    </source>
</reference>
<evidence type="ECO:0000256" key="1">
    <source>
        <dbReference type="SAM" id="MobiDB-lite"/>
    </source>
</evidence>
<name>A0A4P7U9T1_9ACTN</name>
<reference evidence="2" key="2">
    <citation type="journal article" date="2014" name="Int. J. Syst. Evol. Microbiol.">
        <title>Complete genome of a new Firmicutes species belonging to the dominant human colonic microbiota ('Ruminococcus bicirculans') reveals two chromosomes and a selective capacity to utilize plant glucans.</title>
        <authorList>
            <consortium name="NISC Comparative Sequencing Program"/>
            <person name="Wegmann U."/>
            <person name="Louis P."/>
            <person name="Goesmann A."/>
            <person name="Henrissat B."/>
            <person name="Duncan S.H."/>
            <person name="Flint H.J."/>
        </authorList>
    </citation>
    <scope>NUCLEOTIDE SEQUENCE</scope>
    <source>
        <strain evidence="2">CCM 7403</strain>
    </source>
</reference>
<dbReference type="Proteomes" id="UP000630594">
    <property type="component" value="Unassembled WGS sequence"/>
</dbReference>
<evidence type="ECO:0000313" key="5">
    <source>
        <dbReference type="Proteomes" id="UP000630594"/>
    </source>
</evidence>
<dbReference type="EMBL" id="BMCK01000001">
    <property type="protein sequence ID" value="GGD10871.1"/>
    <property type="molecule type" value="Genomic_DNA"/>
</dbReference>